<protein>
    <submittedName>
        <fullName evidence="1">Uncharacterized protein</fullName>
    </submittedName>
</protein>
<evidence type="ECO:0000313" key="2">
    <source>
        <dbReference type="Proteomes" id="UP000238532"/>
    </source>
</evidence>
<accession>A0A2S9RR39</accession>
<dbReference type="Proteomes" id="UP000238532">
    <property type="component" value="Unassembled WGS sequence"/>
</dbReference>
<organism evidence="1 2">
    <name type="scientific">Haemophilus influenzae</name>
    <dbReference type="NCBI Taxonomy" id="727"/>
    <lineage>
        <taxon>Bacteria</taxon>
        <taxon>Pseudomonadati</taxon>
        <taxon>Pseudomonadota</taxon>
        <taxon>Gammaproteobacteria</taxon>
        <taxon>Pasteurellales</taxon>
        <taxon>Pasteurellaceae</taxon>
        <taxon>Haemophilus</taxon>
    </lineage>
</organism>
<name>A0A2S9RR39_HAEIF</name>
<proteinExistence type="predicted"/>
<sequence length="412" mass="43419">MTALAIGAAAGAVTGGTSETIKQGALASYNAETYNRQLHQNEKERIKLLANGDEEKERRLEIAACALVHCSAQIPTDDPDYAKSYEQARAVEQLGNTAEYAQERALLKRQTETFSDPFGSGVQNKLFEYNNTYKALDHANRIDTKYAVTTRAGGVVQAVGGVAAMAVGTGLCETGIGCVAGVPVAAYGADNTYTGGRVILTGKNQNTLGGQLLSQVTGLSPETANFVYSLPSLYTGAKPILGATARLGNQVVAEGSQMASAMGYVAGEVGKDVAAGYKAIPRPYKVAFGIEAGINTAAETIPYATGQREINGNNILQSGGKVIVDSTYSALTHKAGDGLGFGLDVTKGVIEGKSFGEAVRDSGTSVWFSKNFGLFIKDENVKRLMSSSMSKVTENIYNNQEKSVKDSKNESK</sequence>
<dbReference type="AlphaFoldDB" id="A0A2S9RR39"/>
<dbReference type="EMBL" id="NEBY01000134">
    <property type="protein sequence ID" value="PRJ63760.1"/>
    <property type="molecule type" value="Genomic_DNA"/>
</dbReference>
<evidence type="ECO:0000313" key="1">
    <source>
        <dbReference type="EMBL" id="PRJ63760.1"/>
    </source>
</evidence>
<comment type="caution">
    <text evidence="1">The sequence shown here is derived from an EMBL/GenBank/DDBJ whole genome shotgun (WGS) entry which is preliminary data.</text>
</comment>
<reference evidence="1 2" key="1">
    <citation type="submission" date="2017-04" db="EMBL/GenBank/DDBJ databases">
        <title>Haemophilus influenzae in COPD genome sequencing project.</title>
        <authorList>
            <person name="Murphy T.F."/>
            <person name="Kong Y."/>
            <person name="Nadendla S."/>
            <person name="Tettelin H."/>
            <person name="Pettigrew M."/>
        </authorList>
    </citation>
    <scope>NUCLEOTIDE SEQUENCE [LARGE SCALE GENOMIC DNA]</scope>
    <source>
        <strain evidence="1 2">56P127H1</strain>
    </source>
</reference>
<gene>
    <name evidence="1" type="ORF">BV102_01201</name>
</gene>